<dbReference type="PIRSF" id="PIRSF028865">
    <property type="entry name" value="Membrin-2"/>
    <property type="match status" value="1"/>
</dbReference>
<evidence type="ECO:0000256" key="5">
    <source>
        <dbReference type="ARBA" id="ARBA00023136"/>
    </source>
</evidence>
<evidence type="ECO:0000256" key="1">
    <source>
        <dbReference type="ARBA" id="ARBA00022448"/>
    </source>
</evidence>
<evidence type="ECO:0000256" key="7">
    <source>
        <dbReference type="PIRNR" id="PIRNR028865"/>
    </source>
</evidence>
<evidence type="ECO:0000256" key="8">
    <source>
        <dbReference type="SAM" id="Phobius"/>
    </source>
</evidence>
<protein>
    <recommendedName>
        <fullName evidence="11">Golgi SNAP receptor complex member 2</fullName>
    </recommendedName>
</protein>
<dbReference type="GO" id="GO:0015031">
    <property type="term" value="P:protein transport"/>
    <property type="evidence" value="ECO:0007669"/>
    <property type="project" value="UniProtKB-KW"/>
</dbReference>
<dbReference type="GO" id="GO:0005794">
    <property type="term" value="C:Golgi apparatus"/>
    <property type="evidence" value="ECO:0007669"/>
    <property type="project" value="InterPro"/>
</dbReference>
<dbReference type="GO" id="GO:0005789">
    <property type="term" value="C:endoplasmic reticulum membrane"/>
    <property type="evidence" value="ECO:0007669"/>
    <property type="project" value="TreeGrafter"/>
</dbReference>
<accession>A0A2G5TKA3</accession>
<dbReference type="Pfam" id="PF12352">
    <property type="entry name" value="V-SNARE_C"/>
    <property type="match status" value="1"/>
</dbReference>
<dbReference type="GO" id="GO:0000149">
    <property type="term" value="F:SNARE binding"/>
    <property type="evidence" value="ECO:0007669"/>
    <property type="project" value="TreeGrafter"/>
</dbReference>
<dbReference type="GO" id="GO:0031201">
    <property type="term" value="C:SNARE complex"/>
    <property type="evidence" value="ECO:0007669"/>
    <property type="project" value="TreeGrafter"/>
</dbReference>
<keyword evidence="10" id="KW-1185">Reference proteome</keyword>
<keyword evidence="5 7" id="KW-0472">Membrane</keyword>
<dbReference type="STRING" id="1611254.A0A2G5TKA3"/>
<dbReference type="GO" id="GO:0012507">
    <property type="term" value="C:ER to Golgi transport vesicle membrane"/>
    <property type="evidence" value="ECO:0007669"/>
    <property type="project" value="TreeGrafter"/>
</dbReference>
<feature type="transmembrane region" description="Helical" evidence="8">
    <location>
        <begin position="194"/>
        <end position="213"/>
    </location>
</feature>
<comment type="caution">
    <text evidence="9">The sequence shown here is derived from an EMBL/GenBank/DDBJ whole genome shotgun (WGS) entry which is preliminary data.</text>
</comment>
<dbReference type="Proteomes" id="UP000230233">
    <property type="component" value="Chromosome V"/>
</dbReference>
<organism evidence="9 10">
    <name type="scientific">Caenorhabditis nigoni</name>
    <dbReference type="NCBI Taxonomy" id="1611254"/>
    <lineage>
        <taxon>Eukaryota</taxon>
        <taxon>Metazoa</taxon>
        <taxon>Ecdysozoa</taxon>
        <taxon>Nematoda</taxon>
        <taxon>Chromadorea</taxon>
        <taxon>Rhabditida</taxon>
        <taxon>Rhabditina</taxon>
        <taxon>Rhabditomorpha</taxon>
        <taxon>Rhabditoidea</taxon>
        <taxon>Rhabditidae</taxon>
        <taxon>Peloderinae</taxon>
        <taxon>Caenorhabditis</taxon>
    </lineage>
</organism>
<name>A0A2G5TKA3_9PELO</name>
<proteinExistence type="inferred from homology"/>
<dbReference type="AlphaFoldDB" id="A0A2G5TKA3"/>
<evidence type="ECO:0000313" key="10">
    <source>
        <dbReference type="Proteomes" id="UP000230233"/>
    </source>
</evidence>
<gene>
    <name evidence="9" type="primary">Cni-memb-2</name>
    <name evidence="9" type="synonym">Cnig_chr_V.g19699</name>
    <name evidence="9" type="ORF">B9Z55_019699</name>
</gene>
<keyword evidence="4 8" id="KW-1133">Transmembrane helix</keyword>
<reference evidence="10" key="1">
    <citation type="submission" date="2017-10" db="EMBL/GenBank/DDBJ databases">
        <title>Rapid genome shrinkage in a self-fertile nematode reveals novel sperm competition proteins.</title>
        <authorList>
            <person name="Yin D."/>
            <person name="Schwarz E.M."/>
            <person name="Thomas C.G."/>
            <person name="Felde R.L."/>
            <person name="Korf I.F."/>
            <person name="Cutter A.D."/>
            <person name="Schartner C.M."/>
            <person name="Ralston E.J."/>
            <person name="Meyer B.J."/>
            <person name="Haag E.S."/>
        </authorList>
    </citation>
    <scope>NUCLEOTIDE SEQUENCE [LARGE SCALE GENOMIC DNA]</scope>
    <source>
        <strain evidence="10">JU1422</strain>
    </source>
</reference>
<dbReference type="GO" id="GO:0031902">
    <property type="term" value="C:late endosome membrane"/>
    <property type="evidence" value="ECO:0007669"/>
    <property type="project" value="TreeGrafter"/>
</dbReference>
<evidence type="ECO:0000256" key="6">
    <source>
        <dbReference type="ARBA" id="ARBA00046280"/>
    </source>
</evidence>
<dbReference type="InterPro" id="IPR027027">
    <property type="entry name" value="GOSR2/Membrin/Bos1"/>
</dbReference>
<dbReference type="PANTHER" id="PTHR21230">
    <property type="entry name" value="VESICLE TRANSPORT V-SNARE PROTEIN VTI1-RELATED"/>
    <property type="match status" value="1"/>
</dbReference>
<comment type="function">
    <text evidence="7">Involved in transport of proteins from the cis/medial-Golgi to the trans-Golgi network.</text>
</comment>
<dbReference type="GO" id="GO:0005484">
    <property type="term" value="F:SNAP receptor activity"/>
    <property type="evidence" value="ECO:0007669"/>
    <property type="project" value="InterPro"/>
</dbReference>
<keyword evidence="1 7" id="KW-0813">Transport</keyword>
<dbReference type="EMBL" id="PDUG01000005">
    <property type="protein sequence ID" value="PIC27446.1"/>
    <property type="molecule type" value="Genomic_DNA"/>
</dbReference>
<dbReference type="GO" id="GO:0006906">
    <property type="term" value="P:vesicle fusion"/>
    <property type="evidence" value="ECO:0007669"/>
    <property type="project" value="TreeGrafter"/>
</dbReference>
<evidence type="ECO:0008006" key="11">
    <source>
        <dbReference type="Google" id="ProtNLM"/>
    </source>
</evidence>
<evidence type="ECO:0000256" key="2">
    <source>
        <dbReference type="ARBA" id="ARBA00022692"/>
    </source>
</evidence>
<evidence type="ECO:0000256" key="4">
    <source>
        <dbReference type="ARBA" id="ARBA00022989"/>
    </source>
</evidence>
<keyword evidence="2 8" id="KW-0812">Transmembrane</keyword>
<dbReference type="OrthoDB" id="158360at2759"/>
<comment type="similarity">
    <text evidence="7">Belongs to the GOSR2 family.</text>
</comment>
<comment type="subcellular location">
    <subcellularLocation>
        <location evidence="6">Endomembrane system</location>
        <topology evidence="6">Single-pass type IV membrane protein</topology>
    </subcellularLocation>
</comment>
<evidence type="ECO:0000313" key="9">
    <source>
        <dbReference type="EMBL" id="PIC27446.1"/>
    </source>
</evidence>
<dbReference type="PANTHER" id="PTHR21230:SF25">
    <property type="entry name" value="GOLGI SNAP RECEPTOR COMPLEX MEMBER 2"/>
    <property type="match status" value="1"/>
</dbReference>
<keyword evidence="3 7" id="KW-0653">Protein transport</keyword>
<sequence>MDTQIKSVREEVENVQLLLIAIDRQTGNHEVDRLIQDANSSLIKTETHMFRLESQLGREPPAIRQMASFKVDQLKSDVYLIKSSLRTMTNRHDNRKKQAEEKEELLKRRFTTNQETRVDLGFDHELNMNEKLKYSDNMLDQMIAQGASIFEDLQQQKFSLLSINKRFHFLTKSLGLSDTTIRLIEKRVREDKKLFYIGVTCCLIFMFCFYYWWQYC</sequence>
<evidence type="ECO:0000256" key="3">
    <source>
        <dbReference type="ARBA" id="ARBA00022927"/>
    </source>
</evidence>